<feature type="compositionally biased region" description="Low complexity" evidence="3">
    <location>
        <begin position="1"/>
        <end position="13"/>
    </location>
</feature>
<gene>
    <name evidence="4" type="ORF">PG997_010005</name>
</gene>
<dbReference type="SUPFAM" id="SSF53933">
    <property type="entry name" value="Microbial ribonucleases"/>
    <property type="match status" value="1"/>
</dbReference>
<dbReference type="EMBL" id="JAQQWN010000007">
    <property type="protein sequence ID" value="KAK8075342.1"/>
    <property type="molecule type" value="Genomic_DNA"/>
</dbReference>
<evidence type="ECO:0000313" key="4">
    <source>
        <dbReference type="EMBL" id="KAK8075342.1"/>
    </source>
</evidence>
<dbReference type="RefSeq" id="XP_066666282.1">
    <property type="nucleotide sequence ID" value="XM_066814320.1"/>
</dbReference>
<feature type="region of interest" description="Disordered" evidence="3">
    <location>
        <begin position="107"/>
        <end position="223"/>
    </location>
</feature>
<dbReference type="Gene3D" id="3.10.450.30">
    <property type="entry name" value="Microbial ribonucleases"/>
    <property type="match status" value="1"/>
</dbReference>
<name>A0ABR1VVX0_9PEZI</name>
<dbReference type="GeneID" id="92047380"/>
<evidence type="ECO:0000313" key="5">
    <source>
        <dbReference type="Proteomes" id="UP001433268"/>
    </source>
</evidence>
<dbReference type="InterPro" id="IPR000026">
    <property type="entry name" value="N1-like"/>
</dbReference>
<evidence type="ECO:0000256" key="2">
    <source>
        <dbReference type="ARBA" id="ARBA00022801"/>
    </source>
</evidence>
<keyword evidence="1" id="KW-0540">Nuclease</keyword>
<dbReference type="Proteomes" id="UP001433268">
    <property type="component" value="Unassembled WGS sequence"/>
</dbReference>
<proteinExistence type="predicted"/>
<evidence type="ECO:0000256" key="3">
    <source>
        <dbReference type="SAM" id="MobiDB-lite"/>
    </source>
</evidence>
<accession>A0ABR1VVX0</accession>
<protein>
    <submittedName>
        <fullName evidence="4">Uncharacterized protein</fullName>
    </submittedName>
</protein>
<organism evidence="4 5">
    <name type="scientific">Apiospora hydei</name>
    <dbReference type="NCBI Taxonomy" id="1337664"/>
    <lineage>
        <taxon>Eukaryota</taxon>
        <taxon>Fungi</taxon>
        <taxon>Dikarya</taxon>
        <taxon>Ascomycota</taxon>
        <taxon>Pezizomycotina</taxon>
        <taxon>Sordariomycetes</taxon>
        <taxon>Xylariomycetidae</taxon>
        <taxon>Amphisphaeriales</taxon>
        <taxon>Apiosporaceae</taxon>
        <taxon>Apiospora</taxon>
    </lineage>
</organism>
<comment type="caution">
    <text evidence="4">The sequence shown here is derived from an EMBL/GenBank/DDBJ whole genome shotgun (WGS) entry which is preliminary data.</text>
</comment>
<feature type="compositionally biased region" description="Low complexity" evidence="3">
    <location>
        <begin position="118"/>
        <end position="135"/>
    </location>
</feature>
<evidence type="ECO:0000256" key="1">
    <source>
        <dbReference type="ARBA" id="ARBA00022722"/>
    </source>
</evidence>
<keyword evidence="2" id="KW-0378">Hydrolase</keyword>
<keyword evidence="5" id="KW-1185">Reference proteome</keyword>
<feature type="region of interest" description="Disordered" evidence="3">
    <location>
        <begin position="1"/>
        <end position="74"/>
    </location>
</feature>
<dbReference type="InterPro" id="IPR016191">
    <property type="entry name" value="Ribonuclease/ribotoxin"/>
</dbReference>
<feature type="compositionally biased region" description="Basic and acidic residues" evidence="3">
    <location>
        <begin position="58"/>
        <end position="70"/>
    </location>
</feature>
<reference evidence="4 5" key="1">
    <citation type="submission" date="2023-01" db="EMBL/GenBank/DDBJ databases">
        <title>Analysis of 21 Apiospora genomes using comparative genomics revels a genus with tremendous synthesis potential of carbohydrate active enzymes and secondary metabolites.</title>
        <authorList>
            <person name="Sorensen T."/>
        </authorList>
    </citation>
    <scope>NUCLEOTIDE SEQUENCE [LARGE SCALE GENOMIC DNA]</scope>
    <source>
        <strain evidence="4 5">CBS 114990</strain>
    </source>
</reference>
<feature type="compositionally biased region" description="Basic and acidic residues" evidence="3">
    <location>
        <begin position="170"/>
        <end position="185"/>
    </location>
</feature>
<sequence>MGSQSNNTSTSTSSKKRKAEKVQTTQNDDQSQDPDVPDFVRRGSYPGNVPSGPHCFRRREVEEEKEEVKHPTTATTRLEVSEMVTWRINTDQTEYIYLQASDVRRQVQQAPSAQRSVGKYPGNYNNNPPLPLSSKTPRREFPINPSPAPGETPRNYQGGQPGPIRAFYNDQDRTKFDVGYKDASKPPRGPRNGSAHPNLNYSLATYHPAPTVTDTSKAKKAKK</sequence>
<dbReference type="Pfam" id="PF00545">
    <property type="entry name" value="Ribonuclease"/>
    <property type="match status" value="1"/>
</dbReference>